<dbReference type="SMART" id="SM00974">
    <property type="entry name" value="T5orf172"/>
    <property type="match status" value="1"/>
</dbReference>
<feature type="compositionally biased region" description="Polar residues" evidence="1">
    <location>
        <begin position="86"/>
        <end position="98"/>
    </location>
</feature>
<protein>
    <recommendedName>
        <fullName evidence="2">Bacteriophage T5 Orf172 DNA-binding domain-containing protein</fullName>
    </recommendedName>
</protein>
<organism evidence="3 4">
    <name type="scientific">Saxophila tyrrhenica</name>
    <dbReference type="NCBI Taxonomy" id="1690608"/>
    <lineage>
        <taxon>Eukaryota</taxon>
        <taxon>Fungi</taxon>
        <taxon>Dikarya</taxon>
        <taxon>Ascomycota</taxon>
        <taxon>Pezizomycotina</taxon>
        <taxon>Dothideomycetes</taxon>
        <taxon>Dothideomycetidae</taxon>
        <taxon>Mycosphaerellales</taxon>
        <taxon>Extremaceae</taxon>
        <taxon>Saxophila</taxon>
    </lineage>
</organism>
<keyword evidence="4" id="KW-1185">Reference proteome</keyword>
<dbReference type="Pfam" id="PF10544">
    <property type="entry name" value="T5orf172"/>
    <property type="match status" value="1"/>
</dbReference>
<dbReference type="Proteomes" id="UP001337655">
    <property type="component" value="Unassembled WGS sequence"/>
</dbReference>
<dbReference type="AlphaFoldDB" id="A0AAV9NWW1"/>
<feature type="region of interest" description="Disordered" evidence="1">
    <location>
        <begin position="75"/>
        <end position="173"/>
    </location>
</feature>
<accession>A0AAV9NWW1</accession>
<evidence type="ECO:0000259" key="2">
    <source>
        <dbReference type="SMART" id="SM00974"/>
    </source>
</evidence>
<feature type="compositionally biased region" description="Acidic residues" evidence="1">
    <location>
        <begin position="128"/>
        <end position="143"/>
    </location>
</feature>
<dbReference type="RefSeq" id="XP_064653750.1">
    <property type="nucleotide sequence ID" value="XM_064808028.1"/>
</dbReference>
<evidence type="ECO:0000313" key="3">
    <source>
        <dbReference type="EMBL" id="KAK5163225.1"/>
    </source>
</evidence>
<reference evidence="3 4" key="1">
    <citation type="submission" date="2023-08" db="EMBL/GenBank/DDBJ databases">
        <title>Black Yeasts Isolated from many extreme environments.</title>
        <authorList>
            <person name="Coleine C."/>
            <person name="Stajich J.E."/>
            <person name="Selbmann L."/>
        </authorList>
    </citation>
    <scope>NUCLEOTIDE SEQUENCE [LARGE SCALE GENOMIC DNA]</scope>
    <source>
        <strain evidence="3 4">CCFEE 5935</strain>
    </source>
</reference>
<dbReference type="InterPro" id="IPR018306">
    <property type="entry name" value="Phage_T5_Orf172_DNA-bd"/>
</dbReference>
<evidence type="ECO:0000256" key="1">
    <source>
        <dbReference type="SAM" id="MobiDB-lite"/>
    </source>
</evidence>
<dbReference type="EMBL" id="JAVRRT010000027">
    <property type="protein sequence ID" value="KAK5163225.1"/>
    <property type="molecule type" value="Genomic_DNA"/>
</dbReference>
<feature type="domain" description="Bacteriophage T5 Orf172 DNA-binding" evidence="2">
    <location>
        <begin position="319"/>
        <end position="412"/>
    </location>
</feature>
<evidence type="ECO:0000313" key="4">
    <source>
        <dbReference type="Proteomes" id="UP001337655"/>
    </source>
</evidence>
<sequence>MARNMMQSSADRLTLRDIRNLICLLMCADHQYNNYNYKNQVEAAWSLEFPSLDFRTRKHPSPYSLKSGIDHVFNAAPANAPITPPSSGQRPQDTASSRLENRQSPPPRINLHPGSKAGPSIPDTPPSSEEDSPANEDADETEVPESPLVARASRCGRADRHPDGSAGRREASLNEIPAPLMRIEQAASSILDVVEEVTDASTDTNSTLTQPEATPPSAHVGEQIQASAVAEEATPVTLTATDEDTPTSAPQATQGVSAVASPALSSTPDLATSDGRFSPVDASTWAPCTIRSEVLTLLLEPLPRPRAKGAIYAVSVNADDSTPMVKIGYTTRPVRTRLREITNQHGITFNRNTAYYLPGIPLLQLLRLEALVHADLAFFQRDLRVQHGRAHRTHREYFEVDLSVAQRTINRWWAIMRDIGLEPGQDLDQAVVDAIHGSQALDVEVADAEATTTEPDVWHRLNLDHQRREHVWNVVFRRDSGGFRMYNERSGVTWLFMALVLLMLPDVLNCPPRVVYALAAVLYWLFWHWRIV</sequence>
<dbReference type="GeneID" id="89932136"/>
<name>A0AAV9NWW1_9PEZI</name>
<feature type="compositionally biased region" description="Basic and acidic residues" evidence="1">
    <location>
        <begin position="156"/>
        <end position="172"/>
    </location>
</feature>
<comment type="caution">
    <text evidence="3">The sequence shown here is derived from an EMBL/GenBank/DDBJ whole genome shotgun (WGS) entry which is preliminary data.</text>
</comment>
<gene>
    <name evidence="3" type="ORF">LTR77_010811</name>
</gene>
<proteinExistence type="predicted"/>